<dbReference type="OrthoDB" id="9816309at2"/>
<evidence type="ECO:0000256" key="4">
    <source>
        <dbReference type="ARBA" id="ARBA00022691"/>
    </source>
</evidence>
<evidence type="ECO:0000313" key="8">
    <source>
        <dbReference type="EMBL" id="PPQ29302.1"/>
    </source>
</evidence>
<dbReference type="GO" id="GO:0032259">
    <property type="term" value="P:methylation"/>
    <property type="evidence" value="ECO:0007669"/>
    <property type="project" value="UniProtKB-KW"/>
</dbReference>
<evidence type="ECO:0000256" key="5">
    <source>
        <dbReference type="PIRNR" id="PIRNR000410"/>
    </source>
</evidence>
<dbReference type="EMBL" id="NHRY01000230">
    <property type="protein sequence ID" value="PPQ29302.1"/>
    <property type="molecule type" value="Genomic_DNA"/>
</dbReference>
<evidence type="ECO:0000313" key="9">
    <source>
        <dbReference type="Proteomes" id="UP000239724"/>
    </source>
</evidence>
<dbReference type="SMART" id="SM00138">
    <property type="entry name" value="MeTrc"/>
    <property type="match status" value="1"/>
</dbReference>
<dbReference type="PIRSF" id="PIRSF000410">
    <property type="entry name" value="CheR"/>
    <property type="match status" value="1"/>
</dbReference>
<sequence length="283" mass="31895">MTQAPLPPANLQFDLAREEFVQIAAMLRQETGISLANSKMDLVQGRLARRLRALGLGNFAQYLEIVTDPEAADERRQMVNALTTNLTGFFREAHHFDYLGDTILPEIARTRPAGSSRLRIWSAGCSSGEEPYSIAMTVCAKLPDWQCWDARVLATDIDTNMVATGRAGQYEASRAGTVPESYRKRFLLRLDSGTVQVAEVLRDLVAFRQLNLLGAWPMRGRFNVIFCRNVVIYFDKPTQRTLFDRFADILAPGGWLIVGHSETLFRLSDRFEALGRTIYRKTA</sequence>
<evidence type="ECO:0000256" key="6">
    <source>
        <dbReference type="PIRSR" id="PIRSR000410-1"/>
    </source>
</evidence>
<dbReference type="Proteomes" id="UP000239724">
    <property type="component" value="Unassembled WGS sequence"/>
</dbReference>
<protein>
    <recommendedName>
        <fullName evidence="5">Chemotaxis protein methyltransferase</fullName>
        <ecNumber evidence="5">2.1.1.80</ecNumber>
    </recommendedName>
</protein>
<dbReference type="RefSeq" id="WP_104520983.1">
    <property type="nucleotide sequence ID" value="NZ_NHRY01000230.1"/>
</dbReference>
<dbReference type="InterPro" id="IPR000780">
    <property type="entry name" value="CheR_MeTrfase"/>
</dbReference>
<keyword evidence="3 5" id="KW-0808">Transferase</keyword>
<keyword evidence="4 5" id="KW-0949">S-adenosyl-L-methionine</keyword>
<accession>A0A2S6N3X0</accession>
<feature type="binding site" evidence="6">
    <location>
        <position position="156"/>
    </location>
    <ligand>
        <name>S-adenosyl-L-methionine</name>
        <dbReference type="ChEBI" id="CHEBI:59789"/>
    </ligand>
</feature>
<name>A0A2S6N3X0_RHOGL</name>
<keyword evidence="2 5" id="KW-0489">Methyltransferase</keyword>
<evidence type="ECO:0000256" key="1">
    <source>
        <dbReference type="ARBA" id="ARBA00001541"/>
    </source>
</evidence>
<keyword evidence="9" id="KW-1185">Reference proteome</keyword>
<feature type="binding site" evidence="6">
    <location>
        <position position="91"/>
    </location>
    <ligand>
        <name>S-adenosyl-L-methionine</name>
        <dbReference type="ChEBI" id="CHEBI:59789"/>
    </ligand>
</feature>
<dbReference type="Gene3D" id="3.40.50.150">
    <property type="entry name" value="Vaccinia Virus protein VP39"/>
    <property type="match status" value="1"/>
</dbReference>
<dbReference type="Pfam" id="PF01739">
    <property type="entry name" value="CheR"/>
    <property type="match status" value="1"/>
</dbReference>
<comment type="function">
    <text evidence="5">Methylation of the membrane-bound methyl-accepting chemotaxis proteins (MCP) to form gamma-glutamyl methyl ester residues in MCP.</text>
</comment>
<dbReference type="Gene3D" id="1.10.155.10">
    <property type="entry name" value="Chemotaxis receptor methyltransferase CheR, N-terminal domain"/>
    <property type="match status" value="1"/>
</dbReference>
<gene>
    <name evidence="8" type="ORF">CCS01_22060</name>
</gene>
<dbReference type="InterPro" id="IPR036804">
    <property type="entry name" value="CheR_N_sf"/>
</dbReference>
<dbReference type="InterPro" id="IPR026024">
    <property type="entry name" value="Chemotaxis_MeTrfase_CheR"/>
</dbReference>
<dbReference type="AlphaFoldDB" id="A0A2S6N3X0"/>
<feature type="binding site" evidence="6">
    <location>
        <position position="85"/>
    </location>
    <ligand>
        <name>S-adenosyl-L-methionine</name>
        <dbReference type="ChEBI" id="CHEBI:59789"/>
    </ligand>
</feature>
<feature type="binding site" evidence="6">
    <location>
        <begin position="211"/>
        <end position="212"/>
    </location>
    <ligand>
        <name>S-adenosyl-L-methionine</name>
        <dbReference type="ChEBI" id="CHEBI:59789"/>
    </ligand>
</feature>
<dbReference type="InterPro" id="IPR029063">
    <property type="entry name" value="SAM-dependent_MTases_sf"/>
</dbReference>
<proteinExistence type="predicted"/>
<dbReference type="PANTHER" id="PTHR24422">
    <property type="entry name" value="CHEMOTAXIS PROTEIN METHYLTRANSFERASE"/>
    <property type="match status" value="1"/>
</dbReference>
<feature type="domain" description="CheR-type methyltransferase" evidence="7">
    <location>
        <begin position="8"/>
        <end position="283"/>
    </location>
</feature>
<dbReference type="EC" id="2.1.1.80" evidence="5"/>
<dbReference type="PROSITE" id="PS50123">
    <property type="entry name" value="CHER"/>
    <property type="match status" value="1"/>
</dbReference>
<dbReference type="GO" id="GO:0008983">
    <property type="term" value="F:protein-glutamate O-methyltransferase activity"/>
    <property type="evidence" value="ECO:0007669"/>
    <property type="project" value="UniProtKB-EC"/>
</dbReference>
<dbReference type="InterPro" id="IPR022641">
    <property type="entry name" value="CheR_N"/>
</dbReference>
<feature type="binding site" evidence="6">
    <location>
        <position position="130"/>
    </location>
    <ligand>
        <name>S-adenosyl-L-methionine</name>
        <dbReference type="ChEBI" id="CHEBI:59789"/>
    </ligand>
</feature>
<comment type="caution">
    <text evidence="8">The sequence shown here is derived from an EMBL/GenBank/DDBJ whole genome shotgun (WGS) entry which is preliminary data.</text>
</comment>
<dbReference type="PRINTS" id="PR00996">
    <property type="entry name" value="CHERMTFRASE"/>
</dbReference>
<evidence type="ECO:0000256" key="2">
    <source>
        <dbReference type="ARBA" id="ARBA00022603"/>
    </source>
</evidence>
<reference evidence="8 9" key="1">
    <citation type="journal article" date="2018" name="Arch. Microbiol.">
        <title>New insights into the metabolic potential of the phototrophic purple bacterium Rhodopila globiformis DSM 161(T) from its draft genome sequence and evidence for a vanadium-dependent nitrogenase.</title>
        <authorList>
            <person name="Imhoff J.F."/>
            <person name="Rahn T."/>
            <person name="Kunzel S."/>
            <person name="Neulinger S.C."/>
        </authorList>
    </citation>
    <scope>NUCLEOTIDE SEQUENCE [LARGE SCALE GENOMIC DNA]</scope>
    <source>
        <strain evidence="8 9">DSM 161</strain>
    </source>
</reference>
<dbReference type="InterPro" id="IPR050903">
    <property type="entry name" value="Bact_Chemotaxis_MeTrfase"/>
</dbReference>
<organism evidence="8 9">
    <name type="scientific">Rhodopila globiformis</name>
    <name type="common">Rhodopseudomonas globiformis</name>
    <dbReference type="NCBI Taxonomy" id="1071"/>
    <lineage>
        <taxon>Bacteria</taxon>
        <taxon>Pseudomonadati</taxon>
        <taxon>Pseudomonadota</taxon>
        <taxon>Alphaproteobacteria</taxon>
        <taxon>Acetobacterales</taxon>
        <taxon>Acetobacteraceae</taxon>
        <taxon>Rhodopila</taxon>
    </lineage>
</organism>
<dbReference type="SUPFAM" id="SSF47757">
    <property type="entry name" value="Chemotaxis receptor methyltransferase CheR, N-terminal domain"/>
    <property type="match status" value="1"/>
</dbReference>
<dbReference type="InterPro" id="IPR022642">
    <property type="entry name" value="CheR_C"/>
</dbReference>
<comment type="catalytic activity">
    <reaction evidence="1 5">
        <text>L-glutamyl-[protein] + S-adenosyl-L-methionine = [protein]-L-glutamate 5-O-methyl ester + S-adenosyl-L-homocysteine</text>
        <dbReference type="Rhea" id="RHEA:24452"/>
        <dbReference type="Rhea" id="RHEA-COMP:10208"/>
        <dbReference type="Rhea" id="RHEA-COMP:10311"/>
        <dbReference type="ChEBI" id="CHEBI:29973"/>
        <dbReference type="ChEBI" id="CHEBI:57856"/>
        <dbReference type="ChEBI" id="CHEBI:59789"/>
        <dbReference type="ChEBI" id="CHEBI:82795"/>
        <dbReference type="EC" id="2.1.1.80"/>
    </reaction>
</comment>
<feature type="binding site" evidence="6">
    <location>
        <begin position="228"/>
        <end position="229"/>
    </location>
    <ligand>
        <name>S-adenosyl-L-methionine</name>
        <dbReference type="ChEBI" id="CHEBI:59789"/>
    </ligand>
</feature>
<feature type="binding site" evidence="6">
    <location>
        <position position="87"/>
    </location>
    <ligand>
        <name>S-adenosyl-L-methionine</name>
        <dbReference type="ChEBI" id="CHEBI:59789"/>
    </ligand>
</feature>
<dbReference type="Pfam" id="PF03705">
    <property type="entry name" value="CheR_N"/>
    <property type="match status" value="1"/>
</dbReference>
<dbReference type="SUPFAM" id="SSF53335">
    <property type="entry name" value="S-adenosyl-L-methionine-dependent methyltransferases"/>
    <property type="match status" value="1"/>
</dbReference>
<dbReference type="PANTHER" id="PTHR24422:SF19">
    <property type="entry name" value="CHEMOTAXIS PROTEIN METHYLTRANSFERASE"/>
    <property type="match status" value="1"/>
</dbReference>
<evidence type="ECO:0000259" key="7">
    <source>
        <dbReference type="PROSITE" id="PS50123"/>
    </source>
</evidence>
<dbReference type="CDD" id="cd02440">
    <property type="entry name" value="AdoMet_MTases"/>
    <property type="match status" value="1"/>
</dbReference>
<evidence type="ECO:0000256" key="3">
    <source>
        <dbReference type="ARBA" id="ARBA00022679"/>
    </source>
</evidence>